<dbReference type="Proteomes" id="UP001516400">
    <property type="component" value="Unassembled WGS sequence"/>
</dbReference>
<comment type="caution">
    <text evidence="1">The sequence shown here is derived from an EMBL/GenBank/DDBJ whole genome shotgun (WGS) entry which is preliminary data.</text>
</comment>
<gene>
    <name evidence="1" type="ORF">HHI36_004789</name>
</gene>
<keyword evidence="2" id="KW-1185">Reference proteome</keyword>
<dbReference type="EMBL" id="JABFTP020000144">
    <property type="protein sequence ID" value="KAL3281582.1"/>
    <property type="molecule type" value="Genomic_DNA"/>
</dbReference>
<name>A0ABD2NST8_9CUCU</name>
<organism evidence="1 2">
    <name type="scientific">Cryptolaemus montrouzieri</name>
    <dbReference type="NCBI Taxonomy" id="559131"/>
    <lineage>
        <taxon>Eukaryota</taxon>
        <taxon>Metazoa</taxon>
        <taxon>Ecdysozoa</taxon>
        <taxon>Arthropoda</taxon>
        <taxon>Hexapoda</taxon>
        <taxon>Insecta</taxon>
        <taxon>Pterygota</taxon>
        <taxon>Neoptera</taxon>
        <taxon>Endopterygota</taxon>
        <taxon>Coleoptera</taxon>
        <taxon>Polyphaga</taxon>
        <taxon>Cucujiformia</taxon>
        <taxon>Coccinelloidea</taxon>
        <taxon>Coccinellidae</taxon>
        <taxon>Scymninae</taxon>
        <taxon>Scymnini</taxon>
        <taxon>Cryptolaemus</taxon>
    </lineage>
</organism>
<dbReference type="AlphaFoldDB" id="A0ABD2NST8"/>
<reference evidence="1 2" key="1">
    <citation type="journal article" date="2021" name="BMC Biol.">
        <title>Horizontally acquired antibacterial genes associated with adaptive radiation of ladybird beetles.</title>
        <authorList>
            <person name="Li H.S."/>
            <person name="Tang X.F."/>
            <person name="Huang Y.H."/>
            <person name="Xu Z.Y."/>
            <person name="Chen M.L."/>
            <person name="Du X.Y."/>
            <person name="Qiu B.Y."/>
            <person name="Chen P.T."/>
            <person name="Zhang W."/>
            <person name="Slipinski A."/>
            <person name="Escalona H.E."/>
            <person name="Waterhouse R.M."/>
            <person name="Zwick A."/>
            <person name="Pang H."/>
        </authorList>
    </citation>
    <scope>NUCLEOTIDE SEQUENCE [LARGE SCALE GENOMIC DNA]</scope>
    <source>
        <strain evidence="1">SYSU2018</strain>
    </source>
</reference>
<accession>A0ABD2NST8</accession>
<proteinExistence type="predicted"/>
<evidence type="ECO:0000313" key="2">
    <source>
        <dbReference type="Proteomes" id="UP001516400"/>
    </source>
</evidence>
<sequence length="53" mass="6095">TENGEDEESVEAERRLDSQGRNRIECVTLHIEEIDVLAMKLDVEEAYASMQNK</sequence>
<evidence type="ECO:0000313" key="1">
    <source>
        <dbReference type="EMBL" id="KAL3281582.1"/>
    </source>
</evidence>
<feature type="non-terminal residue" evidence="1">
    <location>
        <position position="1"/>
    </location>
</feature>
<protein>
    <submittedName>
        <fullName evidence="1">Uncharacterized protein</fullName>
    </submittedName>
</protein>